<comment type="pathway">
    <text evidence="1">Purine metabolism; IMP biosynthesis via de novo pathway; 5-amino-1-(5-phospho-D-ribosyl)imidazole from N(2)-formyl-N(1)-(5-phospho-D-ribosyl)glycinamide: step 2/2.</text>
</comment>
<dbReference type="SUPFAM" id="SSF56059">
    <property type="entry name" value="Glutathione synthetase ATP-binding domain-like"/>
    <property type="match status" value="1"/>
</dbReference>
<dbReference type="InterPro" id="IPR037123">
    <property type="entry name" value="PRibGlycinamide_synth_C_sf"/>
</dbReference>
<dbReference type="FunFam" id="3.90.650.10:FF:000007">
    <property type="entry name" value="Trifunctional purine biosynthetic protein adenosine-3"/>
    <property type="match status" value="1"/>
</dbReference>
<dbReference type="SUPFAM" id="SSF55326">
    <property type="entry name" value="PurM N-terminal domain-like"/>
    <property type="match status" value="1"/>
</dbReference>
<dbReference type="EMBL" id="VIBQ01000031">
    <property type="protein sequence ID" value="KAB8416388.1"/>
    <property type="molecule type" value="Genomic_DNA"/>
</dbReference>
<dbReference type="Gene3D" id="3.30.470.20">
    <property type="entry name" value="ATP-grasp fold, B domain"/>
    <property type="match status" value="1"/>
</dbReference>
<evidence type="ECO:0000313" key="14">
    <source>
        <dbReference type="Proteomes" id="UP000327013"/>
    </source>
</evidence>
<dbReference type="InterPro" id="IPR020560">
    <property type="entry name" value="PRibGlycinamide_synth_C-dom"/>
</dbReference>
<comment type="caution">
    <text evidence="13">The sequence shown here is derived from an EMBL/GenBank/DDBJ whole genome shotgun (WGS) entry which is preliminary data.</text>
</comment>
<gene>
    <name evidence="13" type="ORF">FH972_024907</name>
</gene>
<accession>A0A5N6KZR0</accession>
<keyword evidence="7" id="KW-0658">Purine biosynthesis</keyword>
<protein>
    <recommendedName>
        <fullName evidence="12">ATP-grasp domain-containing protein</fullName>
    </recommendedName>
</protein>
<evidence type="ECO:0000256" key="5">
    <source>
        <dbReference type="ARBA" id="ARBA00022723"/>
    </source>
</evidence>
<evidence type="ECO:0000256" key="9">
    <source>
        <dbReference type="ARBA" id="ARBA00023211"/>
    </source>
</evidence>
<dbReference type="Pfam" id="PF00586">
    <property type="entry name" value="AIRS"/>
    <property type="match status" value="1"/>
</dbReference>
<dbReference type="PROSITE" id="PS50975">
    <property type="entry name" value="ATP_GRASP"/>
    <property type="match status" value="1"/>
</dbReference>
<dbReference type="InterPro" id="IPR016185">
    <property type="entry name" value="PreATP-grasp_dom_sf"/>
</dbReference>
<dbReference type="InterPro" id="IPR020559">
    <property type="entry name" value="PRibGlycinamide_synth_CS"/>
</dbReference>
<dbReference type="GO" id="GO:0005829">
    <property type="term" value="C:cytosol"/>
    <property type="evidence" value="ECO:0007669"/>
    <property type="project" value="TreeGrafter"/>
</dbReference>
<dbReference type="Proteomes" id="UP000327013">
    <property type="component" value="Unassembled WGS sequence"/>
</dbReference>
<comment type="pathway">
    <text evidence="2">Purine metabolism; IMP biosynthesis via de novo pathway; N(1)-(5-phospho-D-ribosyl)glycinamide from 5-phospho-alpha-D-ribose 1-diphosphate: step 2/2.</text>
</comment>
<evidence type="ECO:0000256" key="1">
    <source>
        <dbReference type="ARBA" id="ARBA00004686"/>
    </source>
</evidence>
<evidence type="ECO:0000256" key="8">
    <source>
        <dbReference type="ARBA" id="ARBA00022840"/>
    </source>
</evidence>
<dbReference type="PANTHER" id="PTHR10520:SF12">
    <property type="entry name" value="TRIFUNCTIONAL PURINE BIOSYNTHETIC PROTEIN ADENOSINE-3"/>
    <property type="match status" value="1"/>
</dbReference>
<dbReference type="InterPro" id="IPR036921">
    <property type="entry name" value="PurM-like_N_sf"/>
</dbReference>
<dbReference type="NCBIfam" id="TIGR00878">
    <property type="entry name" value="purM"/>
    <property type="match status" value="1"/>
</dbReference>
<keyword evidence="9" id="KW-0464">Manganese</keyword>
<dbReference type="CDD" id="cd02196">
    <property type="entry name" value="PurM"/>
    <property type="match status" value="1"/>
</dbReference>
<evidence type="ECO:0000259" key="12">
    <source>
        <dbReference type="PROSITE" id="PS50975"/>
    </source>
</evidence>
<evidence type="ECO:0000256" key="6">
    <source>
        <dbReference type="ARBA" id="ARBA00022741"/>
    </source>
</evidence>
<dbReference type="GO" id="GO:0005524">
    <property type="term" value="F:ATP binding"/>
    <property type="evidence" value="ECO:0007669"/>
    <property type="project" value="UniProtKB-UniRule"/>
</dbReference>
<dbReference type="OrthoDB" id="2018833at2759"/>
<feature type="domain" description="ATP-grasp" evidence="12">
    <location>
        <begin position="115"/>
        <end position="322"/>
    </location>
</feature>
<evidence type="ECO:0000256" key="7">
    <source>
        <dbReference type="ARBA" id="ARBA00022755"/>
    </source>
</evidence>
<dbReference type="HAMAP" id="MF_00741">
    <property type="entry name" value="AIRS"/>
    <property type="match status" value="1"/>
</dbReference>
<dbReference type="Pfam" id="PF02843">
    <property type="entry name" value="GARS_C"/>
    <property type="match status" value="1"/>
</dbReference>
<dbReference type="InterPro" id="IPR000115">
    <property type="entry name" value="PRibGlycinamide_synth"/>
</dbReference>
<dbReference type="InterPro" id="IPR010918">
    <property type="entry name" value="PurM-like_C_dom"/>
</dbReference>
<dbReference type="SUPFAM" id="SSF52440">
    <property type="entry name" value="PreATP-grasp domain"/>
    <property type="match status" value="1"/>
</dbReference>
<dbReference type="SUPFAM" id="SSF56042">
    <property type="entry name" value="PurM C-terminal domain-like"/>
    <property type="match status" value="1"/>
</dbReference>
<evidence type="ECO:0000256" key="2">
    <source>
        <dbReference type="ARBA" id="ARBA00005174"/>
    </source>
</evidence>
<dbReference type="FunFam" id="3.30.470.20:FF:000018">
    <property type="entry name" value="Trifunctional purine biosynthetic protein adenosine-3"/>
    <property type="match status" value="1"/>
</dbReference>
<dbReference type="SMART" id="SM01209">
    <property type="entry name" value="GARS_A"/>
    <property type="match status" value="1"/>
</dbReference>
<evidence type="ECO:0000256" key="3">
    <source>
        <dbReference type="ARBA" id="ARBA00007423"/>
    </source>
</evidence>
<dbReference type="InterPro" id="IPR020562">
    <property type="entry name" value="PRibGlycinamide_synth_N"/>
</dbReference>
<keyword evidence="10" id="KW-0511">Multifunctional enzyme</keyword>
<dbReference type="Gene3D" id="3.40.50.20">
    <property type="match status" value="1"/>
</dbReference>
<dbReference type="Pfam" id="PF02844">
    <property type="entry name" value="GARS_N"/>
    <property type="match status" value="1"/>
</dbReference>
<dbReference type="Gene3D" id="3.30.1330.10">
    <property type="entry name" value="PurM-like, N-terminal domain"/>
    <property type="match status" value="1"/>
</dbReference>
<evidence type="ECO:0000256" key="4">
    <source>
        <dbReference type="ARBA" id="ARBA00022598"/>
    </source>
</evidence>
<dbReference type="FunFam" id="3.90.600.10:FF:000001">
    <property type="entry name" value="Trifunctional purine biosynthetic protein adenosine-3"/>
    <property type="match status" value="1"/>
</dbReference>
<dbReference type="InterPro" id="IPR011054">
    <property type="entry name" value="Rudment_hybrid_motif"/>
</dbReference>
<dbReference type="InterPro" id="IPR011761">
    <property type="entry name" value="ATP-grasp"/>
</dbReference>
<keyword evidence="5" id="KW-0479">Metal-binding</keyword>
<evidence type="ECO:0000313" key="13">
    <source>
        <dbReference type="EMBL" id="KAB8416388.1"/>
    </source>
</evidence>
<evidence type="ECO:0000256" key="10">
    <source>
        <dbReference type="ARBA" id="ARBA00023268"/>
    </source>
</evidence>
<dbReference type="Gene3D" id="3.90.650.10">
    <property type="entry name" value="PurM-like C-terminal domain"/>
    <property type="match status" value="1"/>
</dbReference>
<dbReference type="GO" id="GO:0004641">
    <property type="term" value="F:phosphoribosylformylglycinamidine cyclo-ligase activity"/>
    <property type="evidence" value="ECO:0007669"/>
    <property type="project" value="InterPro"/>
</dbReference>
<dbReference type="GO" id="GO:0004637">
    <property type="term" value="F:phosphoribosylamine-glycine ligase activity"/>
    <property type="evidence" value="ECO:0007669"/>
    <property type="project" value="InterPro"/>
</dbReference>
<organism evidence="13 14">
    <name type="scientific">Carpinus fangiana</name>
    <dbReference type="NCBI Taxonomy" id="176857"/>
    <lineage>
        <taxon>Eukaryota</taxon>
        <taxon>Viridiplantae</taxon>
        <taxon>Streptophyta</taxon>
        <taxon>Embryophyta</taxon>
        <taxon>Tracheophyta</taxon>
        <taxon>Spermatophyta</taxon>
        <taxon>Magnoliopsida</taxon>
        <taxon>eudicotyledons</taxon>
        <taxon>Gunneridae</taxon>
        <taxon>Pentapetalae</taxon>
        <taxon>rosids</taxon>
        <taxon>fabids</taxon>
        <taxon>Fagales</taxon>
        <taxon>Betulaceae</taxon>
        <taxon>Carpinus</taxon>
    </lineage>
</organism>
<dbReference type="AlphaFoldDB" id="A0A5N6KZR0"/>
<dbReference type="SMART" id="SM01210">
    <property type="entry name" value="GARS_C"/>
    <property type="match status" value="1"/>
</dbReference>
<dbReference type="InterPro" id="IPR020561">
    <property type="entry name" value="PRibGlycinamid_synth_ATP-grasp"/>
</dbReference>
<reference evidence="13 14" key="1">
    <citation type="submission" date="2019-06" db="EMBL/GenBank/DDBJ databases">
        <title>A chromosomal-level reference genome of Carpinus fangiana (Coryloideae, Betulaceae).</title>
        <authorList>
            <person name="Yang X."/>
            <person name="Wang Z."/>
            <person name="Zhang L."/>
            <person name="Hao G."/>
            <person name="Liu J."/>
            <person name="Yang Y."/>
        </authorList>
    </citation>
    <scope>NUCLEOTIDE SEQUENCE [LARGE SCALE GENOMIC DNA]</scope>
    <source>
        <strain evidence="13">Cfa_2016G</strain>
        <tissue evidence="13">Leaf</tissue>
    </source>
</reference>
<dbReference type="PROSITE" id="PS00184">
    <property type="entry name" value="GARS"/>
    <property type="match status" value="1"/>
</dbReference>
<dbReference type="Pfam" id="PF02769">
    <property type="entry name" value="AIRS_C"/>
    <property type="match status" value="1"/>
</dbReference>
<dbReference type="GO" id="GO:0046872">
    <property type="term" value="F:metal ion binding"/>
    <property type="evidence" value="ECO:0007669"/>
    <property type="project" value="UniProtKB-KW"/>
</dbReference>
<dbReference type="GO" id="GO:0006189">
    <property type="term" value="P:'de novo' IMP biosynthetic process"/>
    <property type="evidence" value="ECO:0007669"/>
    <property type="project" value="UniProtKB-UniPathway"/>
</dbReference>
<dbReference type="FunFam" id="3.30.1490.20:FF:000006">
    <property type="entry name" value="phosphoribosylamine--glycine ligase, chloroplastic-like"/>
    <property type="match status" value="1"/>
</dbReference>
<dbReference type="Gene3D" id="3.90.600.10">
    <property type="entry name" value="Phosphoribosylglycinamide synthetase, C-terminal domain"/>
    <property type="match status" value="1"/>
</dbReference>
<dbReference type="InterPro" id="IPR004733">
    <property type="entry name" value="PurM_cligase"/>
</dbReference>
<dbReference type="Gene3D" id="3.30.1490.20">
    <property type="entry name" value="ATP-grasp fold, A domain"/>
    <property type="match status" value="1"/>
</dbReference>
<keyword evidence="14" id="KW-1185">Reference proteome</keyword>
<evidence type="ECO:0000256" key="11">
    <source>
        <dbReference type="PROSITE-ProRule" id="PRU00409"/>
    </source>
</evidence>
<dbReference type="HAMAP" id="MF_00138">
    <property type="entry name" value="GARS"/>
    <property type="match status" value="1"/>
</dbReference>
<comment type="similarity">
    <text evidence="3">In the N-terminal section; belongs to the GARS family.</text>
</comment>
<dbReference type="GO" id="GO:0046084">
    <property type="term" value="P:adenine biosynthetic process"/>
    <property type="evidence" value="ECO:0007669"/>
    <property type="project" value="TreeGrafter"/>
</dbReference>
<dbReference type="NCBIfam" id="TIGR00877">
    <property type="entry name" value="purD"/>
    <property type="match status" value="1"/>
</dbReference>
<dbReference type="InterPro" id="IPR036676">
    <property type="entry name" value="PurM-like_C_sf"/>
</dbReference>
<dbReference type="FunFam" id="3.40.50.20:FF:000006">
    <property type="entry name" value="Phosphoribosylamine--glycine ligase, chloroplastic"/>
    <property type="match status" value="1"/>
</dbReference>
<name>A0A5N6KZR0_9ROSI</name>
<keyword evidence="4" id="KW-0436">Ligase</keyword>
<keyword evidence="6 11" id="KW-0547">Nucleotide-binding</keyword>
<dbReference type="InterPro" id="IPR016188">
    <property type="entry name" value="PurM-like_N"/>
</dbReference>
<keyword evidence="8 11" id="KW-0067">ATP-binding</keyword>
<sequence length="801" mass="84274">MSLRVLLVGNGGREHALAWKLAQSPLVSDIYCVPGNGGTAGVNKTTNHPEIKADDFAGLLKFAVDQKVNLLVPGPEQPLVDGIADYFEENGPARIKCFGPSKAAAQMEGSKAFSKDFMKRHNIPTAAYENFSDHAVAKAYLEANKNTKFVIKASGIAAGKGVIIPETHEEAVAALSSIMLDREFGSAGDSVVIEEFLEGDELSVLTFSDGSTTLSLPAAQDHKRALDGDKGLNTGGMGCYAPTPVGTAEIMARIQRESIQPTIDGMRKEDFPMVGCLFTGFMLTPSGPKVLEYNVRFGDPETQTLLPLLESDLAEIMLRCARGSLDGISLKLRNAFSTTVVIAAGGYPGSYAKGTPMTVTNPTTDDSFIFHAGTSLSSSGQLVTAGGRVIAATAIASTIPEAVTRAYAGVEAIKFDNMHFRRDIAHRALKQLSTSQSNGLTYASTGVSIEAGNTLVQRIKPALLRTARPGCNAIIGGFGGDIALPAAGYPASAPTVLAAIDGIGTKLMLARHTGIYNTVGIDLVAMNANDLVVQGGEPLAFLDYYACSALDVAAAAAFVEGVCEGCVRAGCALVGGETAEMPGVYQGEGDWDAAGCAIGALAQGRTMLPAKDAMVAGDVLIALGSSGCHSNGFSLVRKIIERAGLRYTDPAPWEAKTGRTVGQALLEPTKMYVKPLLPVFDESHKQEKLLVKGLAHITGGGLTENIPRMLPKHLAARMQVDSWPVPPVLSWLKKAGGVESKEFAKAFNTGLGMVGVVPKEEADVVEKMLKDAGETVYRVGELVDKTDGAEGVDLVGIERWN</sequence>
<dbReference type="UniPathway" id="UPA00074">
    <property type="reaction ID" value="UER00125"/>
</dbReference>
<proteinExistence type="inferred from homology"/>
<dbReference type="SUPFAM" id="SSF51246">
    <property type="entry name" value="Rudiment single hybrid motif"/>
    <property type="match status" value="1"/>
</dbReference>
<dbReference type="PANTHER" id="PTHR10520">
    <property type="entry name" value="TRIFUNCTIONAL PURINE BIOSYNTHETIC PROTEIN ADENOSINE-3-RELATED"/>
    <property type="match status" value="1"/>
</dbReference>
<dbReference type="Pfam" id="PF01071">
    <property type="entry name" value="GARS_A"/>
    <property type="match status" value="1"/>
</dbReference>
<dbReference type="InterPro" id="IPR013815">
    <property type="entry name" value="ATP_grasp_subdomain_1"/>
</dbReference>